<name>A0A0K1Q7Q4_9BACT</name>
<sequence length="170" mass="18104">MRHFAFLAVLARRAAVSMHVRPVVAGVGAGLVVAAAVVLPSAPASAKSGYDSTYGFDRTWNAGLRLVRVDLSLKVTEKDDNVGYLLFDYKSPESGGKTVPGSMEFIRSKDGGSVRVVVQIPQMPGYHEQVMVDQLSRKLRLEYGDPPKKALPPPAPKDAGAGWGADADAP</sequence>
<gene>
    <name evidence="2" type="ORF">AKJ09_08509</name>
</gene>
<proteinExistence type="predicted"/>
<feature type="compositionally biased region" description="Low complexity" evidence="1">
    <location>
        <begin position="157"/>
        <end position="170"/>
    </location>
</feature>
<reference evidence="2 3" key="1">
    <citation type="submission" date="2015-08" db="EMBL/GenBank/DDBJ databases">
        <authorList>
            <person name="Babu N.S."/>
            <person name="Beckwith C.J."/>
            <person name="Beseler K.G."/>
            <person name="Brison A."/>
            <person name="Carone J.V."/>
            <person name="Caskin T.P."/>
            <person name="Diamond M."/>
            <person name="Durham M.E."/>
            <person name="Foxe J.M."/>
            <person name="Go M."/>
            <person name="Henderson B.A."/>
            <person name="Jones I.B."/>
            <person name="McGettigan J.A."/>
            <person name="Micheletti S.J."/>
            <person name="Nasrallah M.E."/>
            <person name="Ortiz D."/>
            <person name="Piller C.R."/>
            <person name="Privatt S.R."/>
            <person name="Schneider S.L."/>
            <person name="Sharp S."/>
            <person name="Smith T.C."/>
            <person name="Stanton J.D."/>
            <person name="Ullery H.E."/>
            <person name="Wilson R.J."/>
            <person name="Serrano M.G."/>
            <person name="Buck G."/>
            <person name="Lee V."/>
            <person name="Wang Y."/>
            <person name="Carvalho R."/>
            <person name="Voegtly L."/>
            <person name="Shi R."/>
            <person name="Duckworth R."/>
            <person name="Johnson A."/>
            <person name="Loviza R."/>
            <person name="Walstead R."/>
            <person name="Shah Z."/>
            <person name="Kiflezghi M."/>
            <person name="Wade K."/>
            <person name="Ball S.L."/>
            <person name="Bradley K.W."/>
            <person name="Asai D.J."/>
            <person name="Bowman C.A."/>
            <person name="Russell D.A."/>
            <person name="Pope W.H."/>
            <person name="Jacobs-Sera D."/>
            <person name="Hendrix R.W."/>
            <person name="Hatfull G.F."/>
        </authorList>
    </citation>
    <scope>NUCLEOTIDE SEQUENCE [LARGE SCALE GENOMIC DNA]</scope>
    <source>
        <strain evidence="2 3">DSM 27648</strain>
    </source>
</reference>
<accession>A0A0K1Q7Q4</accession>
<keyword evidence="3" id="KW-1185">Reference proteome</keyword>
<dbReference type="AlphaFoldDB" id="A0A0K1Q7Q4"/>
<dbReference type="OrthoDB" id="5520008at2"/>
<evidence type="ECO:0000256" key="1">
    <source>
        <dbReference type="SAM" id="MobiDB-lite"/>
    </source>
</evidence>
<dbReference type="KEGG" id="llu:AKJ09_08509"/>
<dbReference type="EMBL" id="CP012333">
    <property type="protein sequence ID" value="AKV01846.1"/>
    <property type="molecule type" value="Genomic_DNA"/>
</dbReference>
<dbReference type="RefSeq" id="WP_146652867.1">
    <property type="nucleotide sequence ID" value="NZ_CP012333.1"/>
</dbReference>
<evidence type="ECO:0000313" key="3">
    <source>
        <dbReference type="Proteomes" id="UP000064967"/>
    </source>
</evidence>
<feature type="region of interest" description="Disordered" evidence="1">
    <location>
        <begin position="143"/>
        <end position="170"/>
    </location>
</feature>
<evidence type="ECO:0000313" key="2">
    <source>
        <dbReference type="EMBL" id="AKV01846.1"/>
    </source>
</evidence>
<protein>
    <submittedName>
        <fullName evidence="2">Uncharacterized protein</fullName>
    </submittedName>
</protein>
<organism evidence="2 3">
    <name type="scientific">Labilithrix luteola</name>
    <dbReference type="NCBI Taxonomy" id="1391654"/>
    <lineage>
        <taxon>Bacteria</taxon>
        <taxon>Pseudomonadati</taxon>
        <taxon>Myxococcota</taxon>
        <taxon>Polyangia</taxon>
        <taxon>Polyangiales</taxon>
        <taxon>Labilitrichaceae</taxon>
        <taxon>Labilithrix</taxon>
    </lineage>
</organism>
<dbReference type="Proteomes" id="UP000064967">
    <property type="component" value="Chromosome"/>
</dbReference>
<dbReference type="STRING" id="1391654.AKJ09_08509"/>